<accession>W1DNB5</accession>
<protein>
    <submittedName>
        <fullName evidence="1">Uncharacterized protein</fullName>
    </submittedName>
</protein>
<proteinExistence type="predicted"/>
<dbReference type="EMBL" id="CBWK010000471">
    <property type="protein sequence ID" value="CDL10307.1"/>
    <property type="molecule type" value="Genomic_DNA"/>
</dbReference>
<sequence>MGTLFNVDQAGQFFFGEARFVNDGAVGVGGRHHPRAKLHRFLNGVLRDVAGAGDRHASAFEAEAVTFEHRFGEVDQAVTSGFRTDQAAAKGESFTGEDAGAVVGELAHHSCHKADFATADADIARRYVGIRAKVAIEFGHQRLAETHHFAIALAFRIEIAAAFPAAHRQSGQGVFEGLLEAKEFENRQVNRRVKTHPAFIRADGRVELHAPRAVDLDLIAVVHPHHAELDHALRFHQTFQQSKLTIARIFLKERPQGGHHLPDGLSKFGLMRIALLNAGEKAFQSARLIHRYQFPLWLWLHVFIMIRSLKKPIFRL</sequence>
<dbReference type="AlphaFoldDB" id="W1DNB5"/>
<name>W1DNB5_KLEPN</name>
<dbReference type="Proteomes" id="UP000019183">
    <property type="component" value="Unassembled WGS sequence"/>
</dbReference>
<reference evidence="1" key="1">
    <citation type="submission" date="2013-10" db="EMBL/GenBank/DDBJ databases">
        <title>Antibiotic resistance diversity of beta-lactamase producers in the General Hospital Vienna.</title>
        <authorList>
            <person name="Barisic I."/>
            <person name="Mitteregger D."/>
            <person name="Hirschl A.M."/>
            <person name="Noehammer C."/>
            <person name="Wiesinger-Mayr H."/>
        </authorList>
    </citation>
    <scope>NUCLEOTIDE SEQUENCE [LARGE SCALE GENOMIC DNA]</scope>
    <source>
        <strain evidence="1">IS43</strain>
    </source>
</reference>
<organism evidence="1 2">
    <name type="scientific">Klebsiella pneumoniae IS43</name>
    <dbReference type="NCBI Taxonomy" id="1432552"/>
    <lineage>
        <taxon>Bacteria</taxon>
        <taxon>Pseudomonadati</taxon>
        <taxon>Pseudomonadota</taxon>
        <taxon>Gammaproteobacteria</taxon>
        <taxon>Enterobacterales</taxon>
        <taxon>Enterobacteriaceae</taxon>
        <taxon>Klebsiella/Raoultella group</taxon>
        <taxon>Klebsiella</taxon>
        <taxon>Klebsiella pneumoniae complex</taxon>
    </lineage>
</organism>
<evidence type="ECO:0000313" key="1">
    <source>
        <dbReference type="EMBL" id="CDL10307.1"/>
    </source>
</evidence>
<evidence type="ECO:0000313" key="2">
    <source>
        <dbReference type="Proteomes" id="UP000019183"/>
    </source>
</evidence>
<comment type="caution">
    <text evidence="1">The sequence shown here is derived from an EMBL/GenBank/DDBJ whole genome shotgun (WGS) entry which is preliminary data.</text>
</comment>
<keyword evidence="2" id="KW-1185">Reference proteome</keyword>